<dbReference type="AlphaFoldDB" id="A0A0A9H4J5"/>
<proteinExistence type="predicted"/>
<protein>
    <submittedName>
        <fullName evidence="1">Uncharacterized protein</fullName>
    </submittedName>
</protein>
<organism evidence="1">
    <name type="scientific">Arundo donax</name>
    <name type="common">Giant reed</name>
    <name type="synonym">Donax arundinaceus</name>
    <dbReference type="NCBI Taxonomy" id="35708"/>
    <lineage>
        <taxon>Eukaryota</taxon>
        <taxon>Viridiplantae</taxon>
        <taxon>Streptophyta</taxon>
        <taxon>Embryophyta</taxon>
        <taxon>Tracheophyta</taxon>
        <taxon>Spermatophyta</taxon>
        <taxon>Magnoliopsida</taxon>
        <taxon>Liliopsida</taxon>
        <taxon>Poales</taxon>
        <taxon>Poaceae</taxon>
        <taxon>PACMAD clade</taxon>
        <taxon>Arundinoideae</taxon>
        <taxon>Arundineae</taxon>
        <taxon>Arundo</taxon>
    </lineage>
</organism>
<dbReference type="EMBL" id="GBRH01167172">
    <property type="protein sequence ID" value="JAE30724.1"/>
    <property type="molecule type" value="Transcribed_RNA"/>
</dbReference>
<reference evidence="1" key="2">
    <citation type="journal article" date="2015" name="Data Brief">
        <title>Shoot transcriptome of the giant reed, Arundo donax.</title>
        <authorList>
            <person name="Barrero R.A."/>
            <person name="Guerrero F.D."/>
            <person name="Moolhuijzen P."/>
            <person name="Goolsby J.A."/>
            <person name="Tidwell J."/>
            <person name="Bellgard S.E."/>
            <person name="Bellgard M.I."/>
        </authorList>
    </citation>
    <scope>NUCLEOTIDE SEQUENCE</scope>
    <source>
        <tissue evidence="1">Shoot tissue taken approximately 20 cm above the soil surface</tissue>
    </source>
</reference>
<sequence length="64" mass="7529">MFDNIGAPIHQMFPLLSITTCEKRKRKTKTFGNMPLSFDTISQKLLSYTRMNTHPQRQWQGNEN</sequence>
<accession>A0A0A9H4J5</accession>
<reference evidence="1" key="1">
    <citation type="submission" date="2014-09" db="EMBL/GenBank/DDBJ databases">
        <authorList>
            <person name="Magalhaes I.L.F."/>
            <person name="Oliveira U."/>
            <person name="Santos F.R."/>
            <person name="Vidigal T.H.D.A."/>
            <person name="Brescovit A.D."/>
            <person name="Santos A.J."/>
        </authorList>
    </citation>
    <scope>NUCLEOTIDE SEQUENCE</scope>
    <source>
        <tissue evidence="1">Shoot tissue taken approximately 20 cm above the soil surface</tissue>
    </source>
</reference>
<evidence type="ECO:0000313" key="1">
    <source>
        <dbReference type="EMBL" id="JAE30724.1"/>
    </source>
</evidence>
<name>A0A0A9H4J5_ARUDO</name>